<organism evidence="1 2">
    <name type="scientific">Ceraceosorus bombacis</name>
    <dbReference type="NCBI Taxonomy" id="401625"/>
    <lineage>
        <taxon>Eukaryota</taxon>
        <taxon>Fungi</taxon>
        <taxon>Dikarya</taxon>
        <taxon>Basidiomycota</taxon>
        <taxon>Ustilaginomycotina</taxon>
        <taxon>Exobasidiomycetes</taxon>
        <taxon>Ceraceosorales</taxon>
        <taxon>Ceraceosoraceae</taxon>
        <taxon>Ceraceosorus</taxon>
    </lineage>
</organism>
<dbReference type="AlphaFoldDB" id="A0A0P1BDK6"/>
<proteinExistence type="predicted"/>
<evidence type="ECO:0000313" key="2">
    <source>
        <dbReference type="Proteomes" id="UP000054845"/>
    </source>
</evidence>
<protein>
    <submittedName>
        <fullName evidence="1">Uncharacterized protein</fullName>
    </submittedName>
</protein>
<evidence type="ECO:0000313" key="1">
    <source>
        <dbReference type="EMBL" id="CEH13359.1"/>
    </source>
</evidence>
<name>A0A0P1BDK6_9BASI</name>
<sequence length="91" mass="9837">MSTLTQQQSCASGVGYIRNVATKCPLPPSFTRNAHSADSATDPKGVRTICTHRPSLGTNDGLEKEISRLWARSIAPQHCLQRLLSACCPVE</sequence>
<reference evidence="2" key="1">
    <citation type="submission" date="2014-09" db="EMBL/GenBank/DDBJ databases">
        <authorList>
            <person name="Sharma Rahul"/>
            <person name="Thines Marco"/>
        </authorList>
    </citation>
    <scope>NUCLEOTIDE SEQUENCE [LARGE SCALE GENOMIC DNA]</scope>
</reference>
<dbReference type="EMBL" id="CCYA01000217">
    <property type="protein sequence ID" value="CEH13359.1"/>
    <property type="molecule type" value="Genomic_DNA"/>
</dbReference>
<dbReference type="Proteomes" id="UP000054845">
    <property type="component" value="Unassembled WGS sequence"/>
</dbReference>
<keyword evidence="2" id="KW-1185">Reference proteome</keyword>
<accession>A0A0P1BDK6</accession>